<accession>A0A2H3B5Y6</accession>
<protein>
    <submittedName>
        <fullName evidence="1">Uncharacterized protein</fullName>
    </submittedName>
</protein>
<dbReference type="EMBL" id="KZ293441">
    <property type="protein sequence ID" value="PBK66285.1"/>
    <property type="molecule type" value="Genomic_DNA"/>
</dbReference>
<gene>
    <name evidence="1" type="ORF">ARMSODRAFT_356719</name>
</gene>
<reference evidence="2" key="1">
    <citation type="journal article" date="2017" name="Nat. Ecol. Evol.">
        <title>Genome expansion and lineage-specific genetic innovations in the forest pathogenic fungi Armillaria.</title>
        <authorList>
            <person name="Sipos G."/>
            <person name="Prasanna A.N."/>
            <person name="Walter M.C."/>
            <person name="O'Connor E."/>
            <person name="Balint B."/>
            <person name="Krizsan K."/>
            <person name="Kiss B."/>
            <person name="Hess J."/>
            <person name="Varga T."/>
            <person name="Slot J."/>
            <person name="Riley R."/>
            <person name="Boka B."/>
            <person name="Rigling D."/>
            <person name="Barry K."/>
            <person name="Lee J."/>
            <person name="Mihaltcheva S."/>
            <person name="LaButti K."/>
            <person name="Lipzen A."/>
            <person name="Waldron R."/>
            <person name="Moloney N.M."/>
            <person name="Sperisen C."/>
            <person name="Kredics L."/>
            <person name="Vagvoelgyi C."/>
            <person name="Patrignani A."/>
            <person name="Fitzpatrick D."/>
            <person name="Nagy I."/>
            <person name="Doyle S."/>
            <person name="Anderson J.B."/>
            <person name="Grigoriev I.V."/>
            <person name="Gueldener U."/>
            <person name="Muensterkoetter M."/>
            <person name="Nagy L.G."/>
        </authorList>
    </citation>
    <scope>NUCLEOTIDE SEQUENCE [LARGE SCALE GENOMIC DNA]</scope>
    <source>
        <strain evidence="2">28-4</strain>
    </source>
</reference>
<evidence type="ECO:0000313" key="2">
    <source>
        <dbReference type="Proteomes" id="UP000218334"/>
    </source>
</evidence>
<dbReference type="AlphaFoldDB" id="A0A2H3B5Y6"/>
<name>A0A2H3B5Y6_9AGAR</name>
<organism evidence="1 2">
    <name type="scientific">Armillaria solidipes</name>
    <dbReference type="NCBI Taxonomy" id="1076256"/>
    <lineage>
        <taxon>Eukaryota</taxon>
        <taxon>Fungi</taxon>
        <taxon>Dikarya</taxon>
        <taxon>Basidiomycota</taxon>
        <taxon>Agaricomycotina</taxon>
        <taxon>Agaricomycetes</taxon>
        <taxon>Agaricomycetidae</taxon>
        <taxon>Agaricales</taxon>
        <taxon>Marasmiineae</taxon>
        <taxon>Physalacriaceae</taxon>
        <taxon>Armillaria</taxon>
    </lineage>
</organism>
<keyword evidence="2" id="KW-1185">Reference proteome</keyword>
<evidence type="ECO:0000313" key="1">
    <source>
        <dbReference type="EMBL" id="PBK66285.1"/>
    </source>
</evidence>
<dbReference type="Proteomes" id="UP000218334">
    <property type="component" value="Unassembled WGS sequence"/>
</dbReference>
<proteinExistence type="predicted"/>
<sequence>MVGDQRQEAWINRRAEWWVKRRLDESSENHCPGSYNRLEFYVYLLDFILKAHEALASTSPTRRQLVFFHHGNPNHDRDVRTLGYHQNGVHRSSLAYPWARI</sequence>